<feature type="domain" description="FlgD/Vpr Ig-like" evidence="1">
    <location>
        <begin position="82"/>
        <end position="140"/>
    </location>
</feature>
<evidence type="ECO:0000313" key="2">
    <source>
        <dbReference type="EMBL" id="SVC09054.1"/>
    </source>
</evidence>
<dbReference type="Gene3D" id="2.60.40.4070">
    <property type="match status" value="1"/>
</dbReference>
<evidence type="ECO:0000259" key="1">
    <source>
        <dbReference type="Pfam" id="PF13860"/>
    </source>
</evidence>
<dbReference type="NCBIfam" id="TIGR04183">
    <property type="entry name" value="Por_Secre_tail"/>
    <property type="match status" value="1"/>
</dbReference>
<protein>
    <recommendedName>
        <fullName evidence="1">FlgD/Vpr Ig-like domain-containing protein</fullName>
    </recommendedName>
</protein>
<gene>
    <name evidence="2" type="ORF">METZ01_LOCUS261908</name>
</gene>
<sequence>EIMNNSDQLTISYNVKIDDAKHINWVLINPVTHEEFILSEQGVLEVSGEISNFELRKVPEIPESFSLSQNYPNPFNPVTEIQFELPRDDKISLKVYNLKGEEVRNLVSGTYRAGYHTIRWNGTNQDSEPVASGVYIYMLEAGTFHSVKKMLLMK</sequence>
<accession>A0A382JA03</accession>
<name>A0A382JA03_9ZZZZ</name>
<reference evidence="2" key="1">
    <citation type="submission" date="2018-05" db="EMBL/GenBank/DDBJ databases">
        <authorList>
            <person name="Lanie J.A."/>
            <person name="Ng W.-L."/>
            <person name="Kazmierczak K.M."/>
            <person name="Andrzejewski T.M."/>
            <person name="Davidsen T.M."/>
            <person name="Wayne K.J."/>
            <person name="Tettelin H."/>
            <person name="Glass J.I."/>
            <person name="Rusch D."/>
            <person name="Podicherti R."/>
            <person name="Tsui H.-C.T."/>
            <person name="Winkler M.E."/>
        </authorList>
    </citation>
    <scope>NUCLEOTIDE SEQUENCE</scope>
</reference>
<feature type="non-terminal residue" evidence="2">
    <location>
        <position position="1"/>
    </location>
</feature>
<dbReference type="Pfam" id="PF13860">
    <property type="entry name" value="FlgD_ig"/>
    <property type="match status" value="1"/>
</dbReference>
<proteinExistence type="predicted"/>
<dbReference type="InterPro" id="IPR025965">
    <property type="entry name" value="FlgD/Vpr_Ig-like"/>
</dbReference>
<organism evidence="2">
    <name type="scientific">marine metagenome</name>
    <dbReference type="NCBI Taxonomy" id="408172"/>
    <lineage>
        <taxon>unclassified sequences</taxon>
        <taxon>metagenomes</taxon>
        <taxon>ecological metagenomes</taxon>
    </lineage>
</organism>
<dbReference type="EMBL" id="UINC01073002">
    <property type="protein sequence ID" value="SVC09054.1"/>
    <property type="molecule type" value="Genomic_DNA"/>
</dbReference>
<dbReference type="InterPro" id="IPR026444">
    <property type="entry name" value="Secre_tail"/>
</dbReference>
<dbReference type="AlphaFoldDB" id="A0A382JA03"/>